<organism evidence="7 8">
    <name type="scientific">Schistosoma mekongi</name>
    <name type="common">Parasitic worm</name>
    <dbReference type="NCBI Taxonomy" id="38744"/>
    <lineage>
        <taxon>Eukaryota</taxon>
        <taxon>Metazoa</taxon>
        <taxon>Spiralia</taxon>
        <taxon>Lophotrochozoa</taxon>
        <taxon>Platyhelminthes</taxon>
        <taxon>Trematoda</taxon>
        <taxon>Digenea</taxon>
        <taxon>Strigeidida</taxon>
        <taxon>Schistosomatoidea</taxon>
        <taxon>Schistosomatidae</taxon>
        <taxon>Schistosoma</taxon>
    </lineage>
</organism>
<feature type="transmembrane region" description="Helical" evidence="6">
    <location>
        <begin position="520"/>
        <end position="538"/>
    </location>
</feature>
<comment type="similarity">
    <text evidence="2 6">Belongs to the multi antimicrobial extrusion (MATE) (TC 2.A.66.1) family.</text>
</comment>
<comment type="subcellular location">
    <subcellularLocation>
        <location evidence="1">Membrane</location>
        <topology evidence="1">Multi-pass membrane protein</topology>
    </subcellularLocation>
</comment>
<evidence type="ECO:0000256" key="6">
    <source>
        <dbReference type="RuleBase" id="RU004914"/>
    </source>
</evidence>
<feature type="transmembrane region" description="Helical" evidence="6">
    <location>
        <begin position="341"/>
        <end position="359"/>
    </location>
</feature>
<accession>A0AAE1ZIR1</accession>
<evidence type="ECO:0000256" key="5">
    <source>
        <dbReference type="ARBA" id="ARBA00023136"/>
    </source>
</evidence>
<dbReference type="EMBL" id="JALJAT010000001">
    <property type="protein sequence ID" value="KAK4474781.1"/>
    <property type="molecule type" value="Genomic_DNA"/>
</dbReference>
<keyword evidence="4 6" id="KW-1133">Transmembrane helix</keyword>
<evidence type="ECO:0000256" key="1">
    <source>
        <dbReference type="ARBA" id="ARBA00004141"/>
    </source>
</evidence>
<comment type="caution">
    <text evidence="7">The sequence shown here is derived from an EMBL/GenBank/DDBJ whole genome shotgun (WGS) entry which is preliminary data.</text>
</comment>
<dbReference type="GO" id="GO:0016020">
    <property type="term" value="C:membrane"/>
    <property type="evidence" value="ECO:0007669"/>
    <property type="project" value="UniProtKB-SubCell"/>
</dbReference>
<feature type="transmembrane region" description="Helical" evidence="6">
    <location>
        <begin position="418"/>
        <end position="440"/>
    </location>
</feature>
<dbReference type="GO" id="GO:0015297">
    <property type="term" value="F:antiporter activity"/>
    <property type="evidence" value="ECO:0007669"/>
    <property type="project" value="InterPro"/>
</dbReference>
<dbReference type="InterPro" id="IPR002528">
    <property type="entry name" value="MATE_fam"/>
</dbReference>
<dbReference type="Proteomes" id="UP001292079">
    <property type="component" value="Unassembled WGS sequence"/>
</dbReference>
<evidence type="ECO:0000313" key="7">
    <source>
        <dbReference type="EMBL" id="KAK4474781.1"/>
    </source>
</evidence>
<keyword evidence="8" id="KW-1185">Reference proteome</keyword>
<dbReference type="Pfam" id="PF01554">
    <property type="entry name" value="MatE"/>
    <property type="match status" value="2"/>
</dbReference>
<feature type="transmembrane region" description="Helical" evidence="6">
    <location>
        <begin position="379"/>
        <end position="398"/>
    </location>
</feature>
<feature type="transmembrane region" description="Helical" evidence="6">
    <location>
        <begin position="123"/>
        <end position="145"/>
    </location>
</feature>
<feature type="transmembrane region" description="Helical" evidence="6">
    <location>
        <begin position="152"/>
        <end position="178"/>
    </location>
</feature>
<keyword evidence="5 6" id="KW-0472">Membrane</keyword>
<feature type="transmembrane region" description="Helical" evidence="6">
    <location>
        <begin position="239"/>
        <end position="260"/>
    </location>
</feature>
<dbReference type="InterPro" id="IPR045069">
    <property type="entry name" value="MATE_euk"/>
</dbReference>
<dbReference type="NCBIfam" id="TIGR00797">
    <property type="entry name" value="matE"/>
    <property type="match status" value="1"/>
</dbReference>
<sequence>MSFTHYNPQSEEYTLLGNNCIQKNYKNNRKNNYKIKCNTDIINVNKYCRIIQKLQKKKKYFNVISDYAPMNSNEDELGNDTINNNEITIIYEGIEVPQIVNSGLAGKFFPFGFCYEFKKLIQLAIPITITSLVAFLSGPMGLIFCGQLGKTALATVGLANSIFNVAGLAVVTGLLTAVDTLFSQTYGSSNKGLMGIHLQRAVVIMFMMCMPSWSLYLCIEPILLGLKQNPLISKKVSEYLLFTIPGLYFAALGQILTKYVQTQNRVYIPLIIGILTNCFNALMHYFLLFVIKTGIIGSAISQSSAYLFQCICFVPYIVMLQRSGLTWNGWTNELWLDWGKWFKLAMPGVLMITLEWSIFEVGSIISGTLGERELATQTILFNIESICFTLLPLGFGVASSIRVGQFLGARSSVGPRSVISTALVTLWTASTLFILTLSLMRWKIPMIFTSEKDVIELSAKLLPLIATFQIFDGTVGVCSGAIRGAGLQLVGALVCFVTLYLISSPISLSLVFAGGYGLEGLWAGMTIGTIFEGVVYLVTCQSINWEKQVQLAIERTERLMLTDDQLLERSTNQTTAEAQQSAKY</sequence>
<dbReference type="PANTHER" id="PTHR11206">
    <property type="entry name" value="MULTIDRUG RESISTANCE PROTEIN"/>
    <property type="match status" value="1"/>
</dbReference>
<dbReference type="AlphaFoldDB" id="A0AAE1ZIR1"/>
<evidence type="ECO:0000256" key="3">
    <source>
        <dbReference type="ARBA" id="ARBA00022692"/>
    </source>
</evidence>
<feature type="transmembrane region" description="Helical" evidence="6">
    <location>
        <begin position="266"/>
        <end position="291"/>
    </location>
</feature>
<dbReference type="GO" id="GO:1990961">
    <property type="term" value="P:xenobiotic detoxification by transmembrane export across the plasma membrane"/>
    <property type="evidence" value="ECO:0007669"/>
    <property type="project" value="InterPro"/>
</dbReference>
<dbReference type="CDD" id="cd13132">
    <property type="entry name" value="MATE_eukaryotic"/>
    <property type="match status" value="1"/>
</dbReference>
<evidence type="ECO:0000313" key="8">
    <source>
        <dbReference type="Proteomes" id="UP001292079"/>
    </source>
</evidence>
<keyword evidence="3 6" id="KW-0812">Transmembrane</keyword>
<reference evidence="7" key="1">
    <citation type="submission" date="2022-04" db="EMBL/GenBank/DDBJ databases">
        <authorList>
            <person name="Xu L."/>
            <person name="Lv Z."/>
        </authorList>
    </citation>
    <scope>NUCLEOTIDE SEQUENCE</scope>
    <source>
        <strain evidence="7">LV_2022a</strain>
    </source>
</reference>
<proteinExistence type="inferred from homology"/>
<evidence type="ECO:0000256" key="2">
    <source>
        <dbReference type="ARBA" id="ARBA00010199"/>
    </source>
</evidence>
<feature type="transmembrane region" description="Helical" evidence="6">
    <location>
        <begin position="303"/>
        <end position="321"/>
    </location>
</feature>
<feature type="transmembrane region" description="Helical" evidence="6">
    <location>
        <begin position="488"/>
        <end position="513"/>
    </location>
</feature>
<protein>
    <recommendedName>
        <fullName evidence="6">Multidrug and toxin extrusion protein</fullName>
    </recommendedName>
</protein>
<name>A0AAE1ZIR1_SCHME</name>
<dbReference type="GO" id="GO:0042910">
    <property type="term" value="F:xenobiotic transmembrane transporter activity"/>
    <property type="evidence" value="ECO:0007669"/>
    <property type="project" value="InterPro"/>
</dbReference>
<reference evidence="7" key="2">
    <citation type="journal article" date="2023" name="Infect Dis Poverty">
        <title>Chromosome-scale genome of the human blood fluke Schistosoma mekongi and its implications for public health.</title>
        <authorList>
            <person name="Zhou M."/>
            <person name="Xu L."/>
            <person name="Xu D."/>
            <person name="Chen W."/>
            <person name="Khan J."/>
            <person name="Hu Y."/>
            <person name="Huang H."/>
            <person name="Wei H."/>
            <person name="Zhang Y."/>
            <person name="Chusongsang P."/>
            <person name="Tanasarnprasert K."/>
            <person name="Hu X."/>
            <person name="Limpanont Y."/>
            <person name="Lv Z."/>
        </authorList>
    </citation>
    <scope>NUCLEOTIDE SEQUENCE</scope>
    <source>
        <strain evidence="7">LV_2022a</strain>
    </source>
</reference>
<feature type="transmembrane region" description="Helical" evidence="6">
    <location>
        <begin position="198"/>
        <end position="219"/>
    </location>
</feature>
<evidence type="ECO:0000256" key="4">
    <source>
        <dbReference type="ARBA" id="ARBA00022989"/>
    </source>
</evidence>
<gene>
    <name evidence="7" type="ORF">MN116_001901</name>
</gene>